<protein>
    <submittedName>
        <fullName evidence="1">Uncharacterized protein</fullName>
    </submittedName>
</protein>
<accession>C0PAM7</accession>
<reference evidence="1" key="1">
    <citation type="journal article" date="2009" name="PLoS Genet.">
        <title>Sequencing, mapping, and analysis of 27,455 maize full-length cDNAs.</title>
        <authorList>
            <person name="Soderlund C."/>
            <person name="Descour A."/>
            <person name="Kudrna D."/>
            <person name="Bomhoff M."/>
            <person name="Boyd L."/>
            <person name="Currie J."/>
            <person name="Angelova A."/>
            <person name="Collura K."/>
            <person name="Wissotski M."/>
            <person name="Ashley E."/>
            <person name="Morrow D."/>
            <person name="Fernandes J."/>
            <person name="Walbot V."/>
            <person name="Yu Y."/>
        </authorList>
    </citation>
    <scope>NUCLEOTIDE SEQUENCE</scope>
    <source>
        <strain evidence="1">B73</strain>
    </source>
</reference>
<dbReference type="AlphaFoldDB" id="C0PAM7"/>
<dbReference type="EMBL" id="BT084910">
    <property type="protein sequence ID" value="ACR35263.1"/>
    <property type="molecule type" value="mRNA"/>
</dbReference>
<dbReference type="EMBL" id="BT065346">
    <property type="protein sequence ID" value="ACN31222.1"/>
    <property type="molecule type" value="mRNA"/>
</dbReference>
<proteinExistence type="evidence at transcript level"/>
<organism evidence="1">
    <name type="scientific">Zea mays</name>
    <name type="common">Maize</name>
    <dbReference type="NCBI Taxonomy" id="4577"/>
    <lineage>
        <taxon>Eukaryota</taxon>
        <taxon>Viridiplantae</taxon>
        <taxon>Streptophyta</taxon>
        <taxon>Embryophyta</taxon>
        <taxon>Tracheophyta</taxon>
        <taxon>Spermatophyta</taxon>
        <taxon>Magnoliopsida</taxon>
        <taxon>Liliopsida</taxon>
        <taxon>Poales</taxon>
        <taxon>Poaceae</taxon>
        <taxon>PACMAD clade</taxon>
        <taxon>Panicoideae</taxon>
        <taxon>Andropogonodae</taxon>
        <taxon>Andropogoneae</taxon>
        <taxon>Tripsacinae</taxon>
        <taxon>Zea</taxon>
    </lineage>
</organism>
<reference evidence="1" key="2">
    <citation type="submission" date="2012-06" db="EMBL/GenBank/DDBJ databases">
        <authorList>
            <person name="Yu Y."/>
            <person name="Currie J."/>
            <person name="Lomeli R."/>
            <person name="Angelova A."/>
            <person name="Collura K."/>
            <person name="Wissotski M."/>
            <person name="Campos D."/>
            <person name="Kudrna D."/>
            <person name="Golser W."/>
            <person name="Ashely E."/>
            <person name="Descour A."/>
            <person name="Fernandes J."/>
            <person name="Soderlund C."/>
            <person name="Walbot V."/>
        </authorList>
    </citation>
    <scope>NUCLEOTIDE SEQUENCE</scope>
    <source>
        <strain evidence="1">B73</strain>
    </source>
</reference>
<name>C0PAM7_MAIZE</name>
<evidence type="ECO:0000313" key="1">
    <source>
        <dbReference type="EMBL" id="ACN31222.1"/>
    </source>
</evidence>
<dbReference type="ExpressionAtlas" id="C0PAM7">
    <property type="expression patterns" value="baseline"/>
</dbReference>
<sequence length="170" mass="18824">MVDTVVAHTAQEYPLERPNGTAAHDEQIGLTVGRNLADFILGVPDHHLRLHLHILIGTNLQGVLQDRLRYAPLVRLDGLRERRHLQPAGATEGDGRRVESRGDVGQRLDVQHDELAVGAQAEVVERPLQRVHALLAAVHSHHHARQVAGRHGELLLRLGLRRSFSSLVCS</sequence>